<dbReference type="PANTHER" id="PTHR43806:SF67">
    <property type="entry name" value="EGF-LIKE DOMAIN-CONTAINING PROTEIN"/>
    <property type="match status" value="1"/>
</dbReference>
<dbReference type="InterPro" id="IPR000209">
    <property type="entry name" value="Peptidase_S8/S53_dom"/>
</dbReference>
<name>A0A3R7CTL2_9STRA</name>
<dbReference type="EMBL" id="QUSY01002409">
    <property type="protein sequence ID" value="RHY21326.1"/>
    <property type="molecule type" value="Genomic_DNA"/>
</dbReference>
<dbReference type="VEuPathDB" id="FungiDB:H310_14442"/>
<evidence type="ECO:0000256" key="5">
    <source>
        <dbReference type="ARBA" id="ARBA00023529"/>
    </source>
</evidence>
<evidence type="ECO:0000313" key="10">
    <source>
        <dbReference type="Proteomes" id="UP000285060"/>
    </source>
</evidence>
<feature type="active site" description="Charge relay system" evidence="7">
    <location>
        <position position="397"/>
    </location>
</feature>
<dbReference type="SUPFAM" id="SSF52743">
    <property type="entry name" value="Subtilisin-like"/>
    <property type="match status" value="1"/>
</dbReference>
<dbReference type="AlphaFoldDB" id="A0A3R7CTL2"/>
<evidence type="ECO:0000259" key="8">
    <source>
        <dbReference type="Pfam" id="PF00082"/>
    </source>
</evidence>
<dbReference type="InterPro" id="IPR015500">
    <property type="entry name" value="Peptidase_S8_subtilisin-rel"/>
</dbReference>
<comment type="caution">
    <text evidence="9">The sequence shown here is derived from an EMBL/GenBank/DDBJ whole genome shotgun (WGS) entry which is preliminary data.</text>
</comment>
<dbReference type="Proteomes" id="UP000285060">
    <property type="component" value="Unassembled WGS sequence"/>
</dbReference>
<dbReference type="InterPro" id="IPR036852">
    <property type="entry name" value="Peptidase_S8/S53_dom_sf"/>
</dbReference>
<keyword evidence="2 7" id="KW-0645">Protease</keyword>
<evidence type="ECO:0000256" key="3">
    <source>
        <dbReference type="ARBA" id="ARBA00022801"/>
    </source>
</evidence>
<dbReference type="PROSITE" id="PS00138">
    <property type="entry name" value="SUBTILASE_SER"/>
    <property type="match status" value="1"/>
</dbReference>
<dbReference type="InterPro" id="IPR050131">
    <property type="entry name" value="Peptidase_S8_subtilisin-like"/>
</dbReference>
<dbReference type="EC" id="3.4.21.62" evidence="6"/>
<reference evidence="9 10" key="1">
    <citation type="submission" date="2018-08" db="EMBL/GenBank/DDBJ databases">
        <title>Aphanomyces genome sequencing and annotation.</title>
        <authorList>
            <person name="Minardi D."/>
            <person name="Oidtmann B."/>
            <person name="Van Der Giezen M."/>
            <person name="Studholme D.J."/>
        </authorList>
    </citation>
    <scope>NUCLEOTIDE SEQUENCE [LARGE SCALE GENOMIC DNA]</scope>
    <source>
        <strain evidence="9 10">NJM0002</strain>
    </source>
</reference>
<gene>
    <name evidence="9" type="ORF">DYB32_009845</name>
</gene>
<sequence>MVKLAVVAAIAATTVTAKIASSVHRLLEVADSVDVVVEFKDGNTRALRSAKLELNSIQERGPRIAHLRSLLVKTMESSQNEALEVLASQPEAFSVRTKQFYISNTLFLYGANRKVLDKLAELDTVAVIRSPVAAHLPVSETNDVVVDLPVVLDNTTEATVEDIEWGVNRIGAPTVWASGNRGQGVVVGFLDSGAIATHEAIKANYRSTKGWFDPHRNLATPDDDIGHGTHVVGTAVGANGIGVAPDAQWIACRACKSEACPEDARSACAQFMLCPTDADGTNPECDLAPHVISNSWTHGVWSNEFQASVDAWRAAGIVPIFAVGNRGPNCGTVASPSDYKNVIAVGAVESDDKLCSGSARGAGHDGVRKPDVTAPGKDIRSAWNSGIPAYFTATGTSIATPHVTGTIALYLSKNKGATYDNVYSAITYMSVDTSGLTPERKNCGGLLDTGYPNNSYGWGRINAARALGVANNDPSNHS</sequence>
<organism evidence="9 10">
    <name type="scientific">Aphanomyces invadans</name>
    <dbReference type="NCBI Taxonomy" id="157072"/>
    <lineage>
        <taxon>Eukaryota</taxon>
        <taxon>Sar</taxon>
        <taxon>Stramenopiles</taxon>
        <taxon>Oomycota</taxon>
        <taxon>Saprolegniomycetes</taxon>
        <taxon>Saprolegniales</taxon>
        <taxon>Verrucalvaceae</taxon>
        <taxon>Aphanomyces</taxon>
    </lineage>
</organism>
<accession>A0A3R7CTL2</accession>
<evidence type="ECO:0000256" key="2">
    <source>
        <dbReference type="ARBA" id="ARBA00022670"/>
    </source>
</evidence>
<dbReference type="InterPro" id="IPR023828">
    <property type="entry name" value="Peptidase_S8_Ser-AS"/>
</dbReference>
<proteinExistence type="inferred from homology"/>
<dbReference type="GO" id="GO:0006508">
    <property type="term" value="P:proteolysis"/>
    <property type="evidence" value="ECO:0007669"/>
    <property type="project" value="UniProtKB-KW"/>
</dbReference>
<comment type="similarity">
    <text evidence="1 7">Belongs to the peptidase S8 family.</text>
</comment>
<keyword evidence="3 7" id="KW-0378">Hydrolase</keyword>
<dbReference type="PANTHER" id="PTHR43806">
    <property type="entry name" value="PEPTIDASE S8"/>
    <property type="match status" value="1"/>
</dbReference>
<evidence type="ECO:0000256" key="7">
    <source>
        <dbReference type="PROSITE-ProRule" id="PRU01240"/>
    </source>
</evidence>
<dbReference type="Pfam" id="PF00082">
    <property type="entry name" value="Peptidase_S8"/>
    <property type="match status" value="1"/>
</dbReference>
<evidence type="ECO:0000313" key="9">
    <source>
        <dbReference type="EMBL" id="RHY21326.1"/>
    </source>
</evidence>
<evidence type="ECO:0000256" key="6">
    <source>
        <dbReference type="ARBA" id="ARBA00023619"/>
    </source>
</evidence>
<evidence type="ECO:0000256" key="1">
    <source>
        <dbReference type="ARBA" id="ARBA00011073"/>
    </source>
</evidence>
<comment type="catalytic activity">
    <reaction evidence="5">
        <text>Hydrolysis of proteins with broad specificity for peptide bonds, and a preference for a large uncharged residue in P1. Hydrolyzes peptide amides.</text>
        <dbReference type="EC" id="3.4.21.62"/>
    </reaction>
</comment>
<feature type="domain" description="Peptidase S8/S53" evidence="8">
    <location>
        <begin position="182"/>
        <end position="459"/>
    </location>
</feature>
<feature type="active site" description="Charge relay system" evidence="7">
    <location>
        <position position="227"/>
    </location>
</feature>
<feature type="active site" description="Charge relay system" evidence="7">
    <location>
        <position position="191"/>
    </location>
</feature>
<evidence type="ECO:0000256" key="4">
    <source>
        <dbReference type="ARBA" id="ARBA00022825"/>
    </source>
</evidence>
<dbReference type="Gene3D" id="3.40.50.200">
    <property type="entry name" value="Peptidase S8/S53 domain"/>
    <property type="match status" value="1"/>
</dbReference>
<dbReference type="PROSITE" id="PS51892">
    <property type="entry name" value="SUBTILASE"/>
    <property type="match status" value="1"/>
</dbReference>
<dbReference type="PRINTS" id="PR00723">
    <property type="entry name" value="SUBTILISIN"/>
</dbReference>
<keyword evidence="4 7" id="KW-0720">Serine protease</keyword>
<keyword evidence="10" id="KW-1185">Reference proteome</keyword>
<dbReference type="GO" id="GO:0004252">
    <property type="term" value="F:serine-type endopeptidase activity"/>
    <property type="evidence" value="ECO:0007669"/>
    <property type="project" value="UniProtKB-UniRule"/>
</dbReference>
<protein>
    <recommendedName>
        <fullName evidence="6">subtilisin</fullName>
        <ecNumber evidence="6">3.4.21.62</ecNumber>
    </recommendedName>
</protein>